<reference evidence="1 2" key="1">
    <citation type="submission" date="2017-09" db="EMBL/GenBank/DDBJ databases">
        <title>Depth-based differentiation of microbial function through sediment-hosted aquifers and enrichment of novel symbionts in the deep terrestrial subsurface.</title>
        <authorList>
            <person name="Probst A.J."/>
            <person name="Ladd B."/>
            <person name="Jarett J.K."/>
            <person name="Geller-Mcgrath D.E."/>
            <person name="Sieber C.M."/>
            <person name="Emerson J.B."/>
            <person name="Anantharaman K."/>
            <person name="Thomas B.C."/>
            <person name="Malmstrom R."/>
            <person name="Stieglmeier M."/>
            <person name="Klingl A."/>
            <person name="Woyke T."/>
            <person name="Ryan C.M."/>
            <person name="Banfield J.F."/>
        </authorList>
    </citation>
    <scope>NUCLEOTIDE SEQUENCE [LARGE SCALE GENOMIC DNA]</scope>
    <source>
        <strain evidence="1">CG11_big_fil_rev_8_21_14_0_20_44_10</strain>
    </source>
</reference>
<feature type="non-terminal residue" evidence="1">
    <location>
        <position position="1"/>
    </location>
</feature>
<sequence>ASGGGVERVSSAQNGFVQSLELSTIDFRHFVLGEAQDEGFTLRVTTRRGGDSSRWCASASSAQAHPNL</sequence>
<name>A0A2H0KQ07_9BACT</name>
<evidence type="ECO:0000313" key="2">
    <source>
        <dbReference type="Proteomes" id="UP000231550"/>
    </source>
</evidence>
<evidence type="ECO:0000313" key="1">
    <source>
        <dbReference type="EMBL" id="PIQ74219.1"/>
    </source>
</evidence>
<gene>
    <name evidence="1" type="ORF">COV85_03245</name>
</gene>
<dbReference type="AlphaFoldDB" id="A0A2H0KQ07"/>
<comment type="caution">
    <text evidence="1">The sequence shown here is derived from an EMBL/GenBank/DDBJ whole genome shotgun (WGS) entry which is preliminary data.</text>
</comment>
<dbReference type="EMBL" id="PCVN01000084">
    <property type="protein sequence ID" value="PIQ74219.1"/>
    <property type="molecule type" value="Genomic_DNA"/>
</dbReference>
<organism evidence="1 2">
    <name type="scientific">Candidatus Portnoybacteria bacterium CG11_big_fil_rev_8_21_14_0_20_44_10</name>
    <dbReference type="NCBI Taxonomy" id="1974818"/>
    <lineage>
        <taxon>Bacteria</taxon>
        <taxon>Candidatus Portnoyibacteriota</taxon>
    </lineage>
</organism>
<accession>A0A2H0KQ07</accession>
<dbReference type="Proteomes" id="UP000231550">
    <property type="component" value="Unassembled WGS sequence"/>
</dbReference>
<protein>
    <submittedName>
        <fullName evidence="1">Uncharacterized protein</fullName>
    </submittedName>
</protein>
<proteinExistence type="predicted"/>